<sequence>MESKLEQEAGSNQQDQAVSEDEPQPSQVWLLPELLDRIAGFMSPNDICCTLRPISKATVAQFSNYTTVRLSASVPHGTFAQKWDNPDAMRGLTLRQRRNFLNLTARSGNLENLQLAAKVAGCTLTIDLFEAAASGGQVHICTWLRQEGCPWGWQVTAAAARAGQLETLKYLHQEGCCLGDAALEAAALTGHRSICEWLLDNNGGWSFWAICAAARGGHDDLMEWLLLRLIGPVLPATSLCVLLLEAVAEGCDLPTLQRVQTDYLTITEAQGGSGAFFNPVRGIDIHPDLNGRLLSAAVASPTPDWQDKVKWLLSLPQSPIGTGGSGNGSFTCAKAAALPDALSRLRWLSQLQKQQPQQQQQRQQ</sequence>
<protein>
    <submittedName>
        <fullName evidence="2">Uncharacterized protein</fullName>
    </submittedName>
</protein>
<evidence type="ECO:0000313" key="2">
    <source>
        <dbReference type="EMBL" id="GFR51778.1"/>
    </source>
</evidence>
<dbReference type="GO" id="GO:0046513">
    <property type="term" value="P:ceramide biosynthetic process"/>
    <property type="evidence" value="ECO:0007669"/>
    <property type="project" value="TreeGrafter"/>
</dbReference>
<name>A0AAD3E1J1_9CHLO</name>
<reference evidence="2 3" key="1">
    <citation type="journal article" date="2021" name="Sci. Rep.">
        <title>Genome sequencing of the multicellular alga Astrephomene provides insights into convergent evolution of germ-soma differentiation.</title>
        <authorList>
            <person name="Yamashita S."/>
            <person name="Yamamoto K."/>
            <person name="Matsuzaki R."/>
            <person name="Suzuki S."/>
            <person name="Yamaguchi H."/>
            <person name="Hirooka S."/>
            <person name="Minakuchi Y."/>
            <person name="Miyagishima S."/>
            <person name="Kawachi M."/>
            <person name="Toyoda A."/>
            <person name="Nozaki H."/>
        </authorList>
    </citation>
    <scope>NUCLEOTIDE SEQUENCE [LARGE SCALE GENOMIC DNA]</scope>
    <source>
        <strain evidence="2 3">NIES-4017</strain>
    </source>
</reference>
<evidence type="ECO:0000256" key="1">
    <source>
        <dbReference type="SAM" id="MobiDB-lite"/>
    </source>
</evidence>
<feature type="region of interest" description="Disordered" evidence="1">
    <location>
        <begin position="1"/>
        <end position="23"/>
    </location>
</feature>
<dbReference type="InterPro" id="IPR002110">
    <property type="entry name" value="Ankyrin_rpt"/>
</dbReference>
<dbReference type="GO" id="GO:0071944">
    <property type="term" value="C:cell periphery"/>
    <property type="evidence" value="ECO:0007669"/>
    <property type="project" value="TreeGrafter"/>
</dbReference>
<dbReference type="AlphaFoldDB" id="A0AAD3E1J1"/>
<dbReference type="GO" id="GO:0016020">
    <property type="term" value="C:membrane"/>
    <property type="evidence" value="ECO:0007669"/>
    <property type="project" value="TreeGrafter"/>
</dbReference>
<dbReference type="GO" id="GO:0005783">
    <property type="term" value="C:endoplasmic reticulum"/>
    <property type="evidence" value="ECO:0007669"/>
    <property type="project" value="TreeGrafter"/>
</dbReference>
<proteinExistence type="predicted"/>
<evidence type="ECO:0000313" key="3">
    <source>
        <dbReference type="Proteomes" id="UP001054857"/>
    </source>
</evidence>
<organism evidence="2 3">
    <name type="scientific">Astrephomene gubernaculifera</name>
    <dbReference type="NCBI Taxonomy" id="47775"/>
    <lineage>
        <taxon>Eukaryota</taxon>
        <taxon>Viridiplantae</taxon>
        <taxon>Chlorophyta</taxon>
        <taxon>core chlorophytes</taxon>
        <taxon>Chlorophyceae</taxon>
        <taxon>CS clade</taxon>
        <taxon>Chlamydomonadales</taxon>
        <taxon>Astrephomenaceae</taxon>
        <taxon>Astrephomene</taxon>
    </lineage>
</organism>
<dbReference type="Proteomes" id="UP001054857">
    <property type="component" value="Unassembled WGS sequence"/>
</dbReference>
<dbReference type="SUPFAM" id="SSF48403">
    <property type="entry name" value="Ankyrin repeat"/>
    <property type="match status" value="1"/>
</dbReference>
<dbReference type="InterPro" id="IPR036770">
    <property type="entry name" value="Ankyrin_rpt-contain_sf"/>
</dbReference>
<dbReference type="PANTHER" id="PTHR12393">
    <property type="entry name" value="SPHINGOMYELIN PHOSPHODIESTERASE RELATED"/>
    <property type="match status" value="1"/>
</dbReference>
<comment type="caution">
    <text evidence="2">The sequence shown here is derived from an EMBL/GenBank/DDBJ whole genome shotgun (WGS) entry which is preliminary data.</text>
</comment>
<keyword evidence="3" id="KW-1185">Reference proteome</keyword>
<dbReference type="GO" id="GO:0030149">
    <property type="term" value="P:sphingolipid catabolic process"/>
    <property type="evidence" value="ECO:0007669"/>
    <property type="project" value="TreeGrafter"/>
</dbReference>
<dbReference type="Gene3D" id="1.25.40.20">
    <property type="entry name" value="Ankyrin repeat-containing domain"/>
    <property type="match status" value="1"/>
</dbReference>
<dbReference type="PANTHER" id="PTHR12393:SF6">
    <property type="entry name" value="SPHINGOMYELIN PHOSPHODIESTERASE 2"/>
    <property type="match status" value="1"/>
</dbReference>
<accession>A0AAD3E1J1</accession>
<dbReference type="EMBL" id="BMAR01000054">
    <property type="protein sequence ID" value="GFR51778.1"/>
    <property type="molecule type" value="Genomic_DNA"/>
</dbReference>
<feature type="non-terminal residue" evidence="2">
    <location>
        <position position="364"/>
    </location>
</feature>
<gene>
    <name evidence="2" type="ORF">Agub_g14234</name>
</gene>
<dbReference type="Pfam" id="PF12796">
    <property type="entry name" value="Ank_2"/>
    <property type="match status" value="1"/>
</dbReference>
<dbReference type="GO" id="GO:0004620">
    <property type="term" value="F:phospholipase activity"/>
    <property type="evidence" value="ECO:0007669"/>
    <property type="project" value="TreeGrafter"/>
</dbReference>